<reference evidence="2" key="1">
    <citation type="submission" date="2012-11" db="EMBL/GenBank/DDBJ databases">
        <title>Dependencies among metagenomic species, viruses, plasmids and units of genetic variation.</title>
        <authorList>
            <person name="Nielsen H.B."/>
            <person name="Almeida M."/>
            <person name="Juncker A.S."/>
            <person name="Rasmussen S."/>
            <person name="Li J."/>
            <person name="Sunagawa S."/>
            <person name="Plichta D."/>
            <person name="Gautier L."/>
            <person name="Le Chatelier E."/>
            <person name="Peletier E."/>
            <person name="Bonde I."/>
            <person name="Nielsen T."/>
            <person name="Manichanh C."/>
            <person name="Arumugam M."/>
            <person name="Batto J."/>
            <person name="Santos M.B.Q.D."/>
            <person name="Blom N."/>
            <person name="Borruel N."/>
            <person name="Burgdorf K.S."/>
            <person name="Boumezbeur F."/>
            <person name="Casellas F."/>
            <person name="Dore J."/>
            <person name="Guarner F."/>
            <person name="Hansen T."/>
            <person name="Hildebrand F."/>
            <person name="Kaas R.S."/>
            <person name="Kennedy S."/>
            <person name="Kristiansen K."/>
            <person name="Kultima J.R."/>
            <person name="Leonard P."/>
            <person name="Levenez F."/>
            <person name="Lund O."/>
            <person name="Moumen B."/>
            <person name="Le Paslier D."/>
            <person name="Pons N."/>
            <person name="Pedersen O."/>
            <person name="Prifti E."/>
            <person name="Qin J."/>
            <person name="Raes J."/>
            <person name="Tap J."/>
            <person name="Tims S."/>
            <person name="Ussery D.W."/>
            <person name="Yamada T."/>
            <person name="MetaHit consortium"/>
            <person name="Renault P."/>
            <person name="Sicheritz-Ponten T."/>
            <person name="Bork P."/>
            <person name="Wang J."/>
            <person name="Brunak S."/>
            <person name="Ehrlich S.D."/>
        </authorList>
    </citation>
    <scope>NUCLEOTIDE SEQUENCE [LARGE SCALE GENOMIC DNA]</scope>
</reference>
<comment type="caution">
    <text evidence="2">The sequence shown here is derived from an EMBL/GenBank/DDBJ whole genome shotgun (WGS) entry which is preliminary data.</text>
</comment>
<protein>
    <submittedName>
        <fullName evidence="2">XRE family transcriptional regulator</fullName>
    </submittedName>
</protein>
<name>R6WLV3_9FIRM</name>
<dbReference type="AlphaFoldDB" id="R6WLV3"/>
<dbReference type="GO" id="GO:0000150">
    <property type="term" value="F:DNA strand exchange activity"/>
    <property type="evidence" value="ECO:0007669"/>
    <property type="project" value="InterPro"/>
</dbReference>
<accession>R6WLV3</accession>
<sequence>MVDVKKLKGKICEAGLTIPGIARRMNISPSTLYRKLKHNGEGLLVKDVDKIIDIVDIQGDDVNAIFLLSWSHKARPREVQT</sequence>
<dbReference type="InterPro" id="IPR006120">
    <property type="entry name" value="Resolvase_HTH_dom"/>
</dbReference>
<organism evidence="2">
    <name type="scientific">Phascolarctobacterium succinatutens CAG:287</name>
    <dbReference type="NCBI Taxonomy" id="1263101"/>
    <lineage>
        <taxon>Bacteria</taxon>
        <taxon>Bacillati</taxon>
        <taxon>Bacillota</taxon>
        <taxon>Negativicutes</taxon>
        <taxon>Acidaminococcales</taxon>
        <taxon>Acidaminococcaceae</taxon>
        <taxon>Phascolarctobacterium</taxon>
    </lineage>
</organism>
<feature type="domain" description="Resolvase HTH" evidence="1">
    <location>
        <begin position="12"/>
        <end position="37"/>
    </location>
</feature>
<dbReference type="Gene3D" id="1.10.10.60">
    <property type="entry name" value="Homeodomain-like"/>
    <property type="match status" value="1"/>
</dbReference>
<dbReference type="Pfam" id="PF02796">
    <property type="entry name" value="HTH_7"/>
    <property type="match status" value="1"/>
</dbReference>
<dbReference type="HOGENOM" id="CLU_066192_46_1_9"/>
<dbReference type="Proteomes" id="UP000014937">
    <property type="component" value="Unassembled WGS sequence"/>
</dbReference>
<evidence type="ECO:0000313" key="2">
    <source>
        <dbReference type="EMBL" id="CDD12128.1"/>
    </source>
</evidence>
<dbReference type="RefSeq" id="WP_021719935.1">
    <property type="nucleotide sequence ID" value="NZ_FR892784.1"/>
</dbReference>
<dbReference type="EMBL" id="CBGL010000112">
    <property type="protein sequence ID" value="CDD12128.1"/>
    <property type="molecule type" value="Genomic_DNA"/>
</dbReference>
<dbReference type="GO" id="GO:0003677">
    <property type="term" value="F:DNA binding"/>
    <property type="evidence" value="ECO:0007669"/>
    <property type="project" value="InterPro"/>
</dbReference>
<gene>
    <name evidence="2" type="ORF">BN587_00860</name>
</gene>
<evidence type="ECO:0000259" key="1">
    <source>
        <dbReference type="Pfam" id="PF02796"/>
    </source>
</evidence>
<proteinExistence type="predicted"/>